<dbReference type="PANTHER" id="PTHR43308">
    <property type="entry name" value="OUTER MEMBRANE PROTEIN ALPHA-RELATED"/>
    <property type="match status" value="1"/>
</dbReference>
<proteinExistence type="predicted"/>
<keyword evidence="2" id="KW-0732">Signal</keyword>
<feature type="region of interest" description="Disordered" evidence="1">
    <location>
        <begin position="113"/>
        <end position="178"/>
    </location>
</feature>
<organism evidence="5 6">
    <name type="scientific">Aneurinibacillus thermoaerophilus</name>
    <dbReference type="NCBI Taxonomy" id="143495"/>
    <lineage>
        <taxon>Bacteria</taxon>
        <taxon>Bacillati</taxon>
        <taxon>Bacillota</taxon>
        <taxon>Bacilli</taxon>
        <taxon>Bacillales</taxon>
        <taxon>Paenibacillaceae</taxon>
        <taxon>Aneurinibacillus group</taxon>
        <taxon>Aneurinibacillus</taxon>
    </lineage>
</organism>
<dbReference type="PANTHER" id="PTHR43308:SF5">
    <property type="entry name" value="S-LAYER PROTEIN _ PEPTIDOGLYCAN ENDO-BETA-N-ACETYLGLUCOSAMINIDASE"/>
    <property type="match status" value="1"/>
</dbReference>
<dbReference type="AlphaFoldDB" id="A0A1G7ZYE2"/>
<feature type="domain" description="SLH" evidence="3">
    <location>
        <begin position="175"/>
        <end position="237"/>
    </location>
</feature>
<accession>A0A1G7ZYE2</accession>
<evidence type="ECO:0000256" key="2">
    <source>
        <dbReference type="SAM" id="SignalP"/>
    </source>
</evidence>
<keyword evidence="7" id="KW-1185">Reference proteome</keyword>
<evidence type="ECO:0000313" key="7">
    <source>
        <dbReference type="Proteomes" id="UP000826616"/>
    </source>
</evidence>
<evidence type="ECO:0000256" key="1">
    <source>
        <dbReference type="SAM" id="MobiDB-lite"/>
    </source>
</evidence>
<dbReference type="EMBL" id="CP080764">
    <property type="protein sequence ID" value="QYY42565.1"/>
    <property type="molecule type" value="Genomic_DNA"/>
</dbReference>
<dbReference type="OrthoDB" id="504962at2"/>
<dbReference type="InterPro" id="IPR051465">
    <property type="entry name" value="Cell_Envelope_Struct_Comp"/>
</dbReference>
<reference evidence="5 6" key="1">
    <citation type="submission" date="2016-10" db="EMBL/GenBank/DDBJ databases">
        <authorList>
            <person name="de Groot N.N."/>
        </authorList>
    </citation>
    <scope>NUCLEOTIDE SEQUENCE [LARGE SCALE GENOMIC DNA]</scope>
    <source>
        <strain evidence="5 6">L 420-91</strain>
    </source>
</reference>
<feature type="domain" description="SLH" evidence="3">
    <location>
        <begin position="307"/>
        <end position="363"/>
    </location>
</feature>
<feature type="domain" description="SLH" evidence="3">
    <location>
        <begin position="238"/>
        <end position="301"/>
    </location>
</feature>
<dbReference type="InterPro" id="IPR001119">
    <property type="entry name" value="SLH_dom"/>
</dbReference>
<evidence type="ECO:0000313" key="4">
    <source>
        <dbReference type="EMBL" id="QYY42565.1"/>
    </source>
</evidence>
<feature type="chain" id="PRO_5011557588" evidence="2">
    <location>
        <begin position="39"/>
        <end position="363"/>
    </location>
</feature>
<evidence type="ECO:0000313" key="6">
    <source>
        <dbReference type="Proteomes" id="UP000198956"/>
    </source>
</evidence>
<dbReference type="EMBL" id="FNDE01000013">
    <property type="protein sequence ID" value="SDH13695.1"/>
    <property type="molecule type" value="Genomic_DNA"/>
</dbReference>
<sequence length="363" mass="40119">MNKKNGFRHKLALSLLATAVAMPSVTLLPIGWTTTAKAATEDVTDSKVQKMKELLQQLTPEEQQMIKEKAMQEMLESPNKPLEQIAEEAVKQTVDTEKYEKLKQEVRESNITIEDVMQAKDQITASPNEEEEPAKEPIKEPVTEPVKTTEPAPEKPEQLPVQPAPEKPAKPEDKPVPAFTDLGEVPWAQEAIQALVAAGVLNGISEDKFEPLGHVTRAQFTRMLVQALKLNEKTAEGPSPSFTDVKNEDWFAADVAIAARLHIVSGVSKTKFDPNAPVTREQMATMVARALDVTMGIKPAAEHKKQLEKFADRKNIATWAQANVALLVEKGIITGMDQHHFAPKSKTNRAQVAVIIQRLLDVK</sequence>
<dbReference type="PROSITE" id="PS51272">
    <property type="entry name" value="SLH"/>
    <property type="match status" value="3"/>
</dbReference>
<evidence type="ECO:0000259" key="3">
    <source>
        <dbReference type="PROSITE" id="PS51272"/>
    </source>
</evidence>
<dbReference type="Pfam" id="PF00395">
    <property type="entry name" value="SLH"/>
    <property type="match status" value="3"/>
</dbReference>
<dbReference type="RefSeq" id="WP_057897447.1">
    <property type="nucleotide sequence ID" value="NZ_CP080764.1"/>
</dbReference>
<name>A0A1G7ZYE2_ANETH</name>
<reference evidence="4 7" key="2">
    <citation type="submission" date="2021-08" db="EMBL/GenBank/DDBJ databases">
        <title>Complete genome sequence of the strain Aneurinibacillus thermoaerophilus CCM 8960.</title>
        <authorList>
            <person name="Musilova J."/>
            <person name="Kourilova X."/>
            <person name="Pernicova I."/>
            <person name="Bezdicek M."/>
            <person name="Lengerova M."/>
            <person name="Obruca S."/>
            <person name="Sedlar K."/>
        </authorList>
    </citation>
    <scope>NUCLEOTIDE SEQUENCE [LARGE SCALE GENOMIC DNA]</scope>
    <source>
        <strain evidence="4 7">CCM 8960</strain>
    </source>
</reference>
<evidence type="ECO:0000313" key="5">
    <source>
        <dbReference type="EMBL" id="SDH13695.1"/>
    </source>
</evidence>
<feature type="signal peptide" evidence="2">
    <location>
        <begin position="1"/>
        <end position="38"/>
    </location>
</feature>
<dbReference type="Proteomes" id="UP000198956">
    <property type="component" value="Unassembled WGS sequence"/>
</dbReference>
<gene>
    <name evidence="4" type="ORF">K3F53_17290</name>
    <name evidence="5" type="ORF">SAMN04489735_101321</name>
</gene>
<dbReference type="Proteomes" id="UP000826616">
    <property type="component" value="Chromosome"/>
</dbReference>
<dbReference type="GeneID" id="97143138"/>
<protein>
    <submittedName>
        <fullName evidence="5">S-layer homology domain-containing protein</fullName>
    </submittedName>
</protein>